<evidence type="ECO:0000313" key="13">
    <source>
        <dbReference type="Ensembl" id="ENSCMIP00000001756.1"/>
    </source>
</evidence>
<organism evidence="13 14">
    <name type="scientific">Callorhinchus milii</name>
    <name type="common">Ghost shark</name>
    <dbReference type="NCBI Taxonomy" id="7868"/>
    <lineage>
        <taxon>Eukaryota</taxon>
        <taxon>Metazoa</taxon>
        <taxon>Chordata</taxon>
        <taxon>Craniata</taxon>
        <taxon>Vertebrata</taxon>
        <taxon>Chondrichthyes</taxon>
        <taxon>Holocephali</taxon>
        <taxon>Chimaeriformes</taxon>
        <taxon>Callorhinchidae</taxon>
        <taxon>Callorhinchus</taxon>
    </lineage>
</organism>
<dbReference type="InParanoid" id="A0A4W3GEJ8"/>
<dbReference type="GO" id="GO:0004930">
    <property type="term" value="F:G protein-coupled receptor activity"/>
    <property type="evidence" value="ECO:0007669"/>
    <property type="project" value="UniProtKB-KW"/>
</dbReference>
<dbReference type="Pfam" id="PF01094">
    <property type="entry name" value="ANF_receptor"/>
    <property type="match status" value="1"/>
</dbReference>
<feature type="chain" id="PRO_5021457575" description="Receptor ligand binding region domain-containing protein" evidence="11">
    <location>
        <begin position="22"/>
        <end position="287"/>
    </location>
</feature>
<keyword evidence="5" id="KW-1133">Transmembrane helix</keyword>
<feature type="signal peptide" evidence="11">
    <location>
        <begin position="1"/>
        <end position="21"/>
    </location>
</feature>
<dbReference type="Gene3D" id="3.40.50.2300">
    <property type="match status" value="2"/>
</dbReference>
<evidence type="ECO:0000256" key="2">
    <source>
        <dbReference type="ARBA" id="ARBA00022475"/>
    </source>
</evidence>
<evidence type="ECO:0000256" key="1">
    <source>
        <dbReference type="ARBA" id="ARBA00004651"/>
    </source>
</evidence>
<evidence type="ECO:0000256" key="6">
    <source>
        <dbReference type="ARBA" id="ARBA00023040"/>
    </source>
</evidence>
<comment type="subcellular location">
    <subcellularLocation>
        <location evidence="1">Cell membrane</location>
        <topology evidence="1">Multi-pass membrane protein</topology>
    </subcellularLocation>
</comment>
<evidence type="ECO:0000256" key="7">
    <source>
        <dbReference type="ARBA" id="ARBA00023136"/>
    </source>
</evidence>
<dbReference type="OMA" id="CSVETHA"/>
<reference evidence="13" key="4">
    <citation type="submission" date="2025-08" db="UniProtKB">
        <authorList>
            <consortium name="Ensembl"/>
        </authorList>
    </citation>
    <scope>IDENTIFICATION</scope>
</reference>
<dbReference type="PANTHER" id="PTHR24061:SF511">
    <property type="entry name" value="EXTRACELLULAR CALCIUM-SENSING RECEPTOR-RELATED"/>
    <property type="match status" value="1"/>
</dbReference>
<dbReference type="InterPro" id="IPR000068">
    <property type="entry name" value="GPCR_3_Ca_sens_rcpt-rel"/>
</dbReference>
<evidence type="ECO:0000256" key="5">
    <source>
        <dbReference type="ARBA" id="ARBA00022989"/>
    </source>
</evidence>
<keyword evidence="7" id="KW-0472">Membrane</keyword>
<sequence>MLLHGILWFWLLIQTVSRVAGGDVTCKLQDNFNTRGLFKSGDVVLGGLFIVHFRTAQRNTSLHSKPEEKGLRWVQTMIFTIEEINRNPALLPNTTLGYRVMDSCDTSSEALKCTLQFLNQDEEKAPLGHQCDRSPSVPLIIGDAGSSHSAAVSRIVGLFGIPLVSYFATCACLSDKREFPTFLRTVPSDAVQVKALVSLVQRFQWTWVGVVAADSDYGQFGIQSFIEEVTNSNVCIAYIEFIPPVRTRDMIQQIVNTIGTSSARVMVLFCGEIGSLSQIRLPNYSQS</sequence>
<keyword evidence="8" id="KW-0675">Receptor</keyword>
<reference evidence="14" key="1">
    <citation type="journal article" date="2006" name="Science">
        <title>Ancient noncoding elements conserved in the human genome.</title>
        <authorList>
            <person name="Venkatesh B."/>
            <person name="Kirkness E.F."/>
            <person name="Loh Y.H."/>
            <person name="Halpern A.L."/>
            <person name="Lee A.P."/>
            <person name="Johnson J."/>
            <person name="Dandona N."/>
            <person name="Viswanathan L.D."/>
            <person name="Tay A."/>
            <person name="Venter J.C."/>
            <person name="Strausberg R.L."/>
            <person name="Brenner S."/>
        </authorList>
    </citation>
    <scope>NUCLEOTIDE SEQUENCE [LARGE SCALE GENOMIC DNA]</scope>
</reference>
<keyword evidence="10" id="KW-0807">Transducer</keyword>
<dbReference type="InterPro" id="IPR028082">
    <property type="entry name" value="Peripla_BP_I"/>
</dbReference>
<evidence type="ECO:0000256" key="3">
    <source>
        <dbReference type="ARBA" id="ARBA00022692"/>
    </source>
</evidence>
<dbReference type="GO" id="GO:0005886">
    <property type="term" value="C:plasma membrane"/>
    <property type="evidence" value="ECO:0007669"/>
    <property type="project" value="UniProtKB-SubCell"/>
</dbReference>
<evidence type="ECO:0000313" key="14">
    <source>
        <dbReference type="Proteomes" id="UP000314986"/>
    </source>
</evidence>
<dbReference type="SUPFAM" id="SSF53822">
    <property type="entry name" value="Periplasmic binding protein-like I"/>
    <property type="match status" value="1"/>
</dbReference>
<keyword evidence="4 11" id="KW-0732">Signal</keyword>
<keyword evidence="6" id="KW-0297">G-protein coupled receptor</keyword>
<evidence type="ECO:0000256" key="10">
    <source>
        <dbReference type="ARBA" id="ARBA00023224"/>
    </source>
</evidence>
<evidence type="ECO:0000256" key="9">
    <source>
        <dbReference type="ARBA" id="ARBA00023180"/>
    </source>
</evidence>
<dbReference type="FunFam" id="3.40.50.2300:FF:000016">
    <property type="entry name" value="Taste 1 receptor member 2"/>
    <property type="match status" value="1"/>
</dbReference>
<dbReference type="InterPro" id="IPR000337">
    <property type="entry name" value="GPCR_3"/>
</dbReference>
<dbReference type="PRINTS" id="PR00592">
    <property type="entry name" value="CASENSINGR"/>
</dbReference>
<dbReference type="PRINTS" id="PR00248">
    <property type="entry name" value="GPCRMGR"/>
</dbReference>
<keyword evidence="14" id="KW-1185">Reference proteome</keyword>
<reference evidence="14" key="3">
    <citation type="journal article" date="2014" name="Nature">
        <title>Elephant shark genome provides unique insights into gnathostome evolution.</title>
        <authorList>
            <consortium name="International Elephant Shark Genome Sequencing Consortium"/>
            <person name="Venkatesh B."/>
            <person name="Lee A.P."/>
            <person name="Ravi V."/>
            <person name="Maurya A.K."/>
            <person name="Lian M.M."/>
            <person name="Swann J.B."/>
            <person name="Ohta Y."/>
            <person name="Flajnik M.F."/>
            <person name="Sutoh Y."/>
            <person name="Kasahara M."/>
            <person name="Hoon S."/>
            <person name="Gangu V."/>
            <person name="Roy S.W."/>
            <person name="Irimia M."/>
            <person name="Korzh V."/>
            <person name="Kondrychyn I."/>
            <person name="Lim Z.W."/>
            <person name="Tay B.H."/>
            <person name="Tohari S."/>
            <person name="Kong K.W."/>
            <person name="Ho S."/>
            <person name="Lorente-Galdos B."/>
            <person name="Quilez J."/>
            <person name="Marques-Bonet T."/>
            <person name="Raney B.J."/>
            <person name="Ingham P.W."/>
            <person name="Tay A."/>
            <person name="Hillier L.W."/>
            <person name="Minx P."/>
            <person name="Boehm T."/>
            <person name="Wilson R.K."/>
            <person name="Brenner S."/>
            <person name="Warren W.C."/>
        </authorList>
    </citation>
    <scope>NUCLEOTIDE SEQUENCE [LARGE SCALE GENOMIC DNA]</scope>
</reference>
<dbReference type="Proteomes" id="UP000314986">
    <property type="component" value="Unassembled WGS sequence"/>
</dbReference>
<reference evidence="14" key="2">
    <citation type="journal article" date="2007" name="PLoS Biol.">
        <title>Survey sequencing and comparative analysis of the elephant shark (Callorhinchus milii) genome.</title>
        <authorList>
            <person name="Venkatesh B."/>
            <person name="Kirkness E.F."/>
            <person name="Loh Y.H."/>
            <person name="Halpern A.L."/>
            <person name="Lee A.P."/>
            <person name="Johnson J."/>
            <person name="Dandona N."/>
            <person name="Viswanathan L.D."/>
            <person name="Tay A."/>
            <person name="Venter J.C."/>
            <person name="Strausberg R.L."/>
            <person name="Brenner S."/>
        </authorList>
    </citation>
    <scope>NUCLEOTIDE SEQUENCE [LARGE SCALE GENOMIC DNA]</scope>
</reference>
<feature type="domain" description="Receptor ligand binding region" evidence="12">
    <location>
        <begin position="75"/>
        <end position="272"/>
    </location>
</feature>
<evidence type="ECO:0000256" key="11">
    <source>
        <dbReference type="SAM" id="SignalP"/>
    </source>
</evidence>
<reference evidence="13" key="5">
    <citation type="submission" date="2025-09" db="UniProtKB">
        <authorList>
            <consortium name="Ensembl"/>
        </authorList>
    </citation>
    <scope>IDENTIFICATION</scope>
</reference>
<evidence type="ECO:0000256" key="8">
    <source>
        <dbReference type="ARBA" id="ARBA00023170"/>
    </source>
</evidence>
<evidence type="ECO:0000259" key="12">
    <source>
        <dbReference type="Pfam" id="PF01094"/>
    </source>
</evidence>
<keyword evidence="9" id="KW-0325">Glycoprotein</keyword>
<dbReference type="PANTHER" id="PTHR24061">
    <property type="entry name" value="CALCIUM-SENSING RECEPTOR-RELATED"/>
    <property type="match status" value="1"/>
</dbReference>
<accession>A0A4W3GEJ8</accession>
<dbReference type="InterPro" id="IPR001828">
    <property type="entry name" value="ANF_lig-bd_rcpt"/>
</dbReference>
<dbReference type="Ensembl" id="ENSCMIT00000001827.1">
    <property type="protein sequence ID" value="ENSCMIP00000001756.1"/>
    <property type="gene ID" value="ENSCMIG00000001098.1"/>
</dbReference>
<keyword evidence="2" id="KW-1003">Cell membrane</keyword>
<evidence type="ECO:0000256" key="4">
    <source>
        <dbReference type="ARBA" id="ARBA00022729"/>
    </source>
</evidence>
<dbReference type="GeneTree" id="ENSGT01150000286997"/>
<keyword evidence="3" id="KW-0812">Transmembrane</keyword>
<protein>
    <recommendedName>
        <fullName evidence="12">Receptor ligand binding region domain-containing protein</fullName>
    </recommendedName>
</protein>
<name>A0A4W3GEJ8_CALMI</name>
<proteinExistence type="predicted"/>
<dbReference type="AlphaFoldDB" id="A0A4W3GEJ8"/>